<reference evidence="4 5" key="1">
    <citation type="submission" date="2019-11" db="EMBL/GenBank/DDBJ databases">
        <title>Novel species isolated from a subtropical stream in China.</title>
        <authorList>
            <person name="Lu H."/>
        </authorList>
    </citation>
    <scope>NUCLEOTIDE SEQUENCE [LARGE SCALE GENOMIC DNA]</scope>
    <source>
        <strain evidence="4 5">FT92W</strain>
    </source>
</reference>
<dbReference type="EMBL" id="WKJJ01000008">
    <property type="protein sequence ID" value="MRV72807.1"/>
    <property type="molecule type" value="Genomic_DNA"/>
</dbReference>
<dbReference type="PANTHER" id="PTHR35936:SF19">
    <property type="entry name" value="AMINO-ACID-BINDING PROTEIN YXEM-RELATED"/>
    <property type="match status" value="1"/>
</dbReference>
<gene>
    <name evidence="4" type="ORF">GJ700_13930</name>
</gene>
<evidence type="ECO:0000259" key="3">
    <source>
        <dbReference type="Pfam" id="PF00497"/>
    </source>
</evidence>
<evidence type="ECO:0000313" key="4">
    <source>
        <dbReference type="EMBL" id="MRV72807.1"/>
    </source>
</evidence>
<accession>A0A7X2IML5</accession>
<dbReference type="AlphaFoldDB" id="A0A7X2IML5"/>
<dbReference type="Pfam" id="PF00497">
    <property type="entry name" value="SBP_bac_3"/>
    <property type="match status" value="1"/>
</dbReference>
<keyword evidence="5" id="KW-1185">Reference proteome</keyword>
<protein>
    <submittedName>
        <fullName evidence="4">Transporter substrate-binding domain-containing protein</fullName>
    </submittedName>
</protein>
<dbReference type="RefSeq" id="WP_154374766.1">
    <property type="nucleotide sequence ID" value="NZ_WKJJ01000008.1"/>
</dbReference>
<organism evidence="4 5">
    <name type="scientific">Pseudoduganella rivuli</name>
    <dbReference type="NCBI Taxonomy" id="2666085"/>
    <lineage>
        <taxon>Bacteria</taxon>
        <taxon>Pseudomonadati</taxon>
        <taxon>Pseudomonadota</taxon>
        <taxon>Betaproteobacteria</taxon>
        <taxon>Burkholderiales</taxon>
        <taxon>Oxalobacteraceae</taxon>
        <taxon>Telluria group</taxon>
        <taxon>Pseudoduganella</taxon>
    </lineage>
</organism>
<feature type="signal peptide" evidence="2">
    <location>
        <begin position="1"/>
        <end position="25"/>
    </location>
</feature>
<proteinExistence type="predicted"/>
<name>A0A7X2IML5_9BURK</name>
<evidence type="ECO:0000256" key="2">
    <source>
        <dbReference type="SAM" id="SignalP"/>
    </source>
</evidence>
<evidence type="ECO:0000313" key="5">
    <source>
        <dbReference type="Proteomes" id="UP000446768"/>
    </source>
</evidence>
<dbReference type="Gene3D" id="3.40.190.10">
    <property type="entry name" value="Periplasmic binding protein-like II"/>
    <property type="match status" value="2"/>
</dbReference>
<sequence length="270" mass="30051">MPCLPHRFARIAGLAAALLALPAVSAPVQPACPTRPIVLGLYEFGHYYRAGAGLDKDVADQLAKRSGCKFDLRVTSRRMIWQGMQDGSIDITLSAFAPPERLAFAWAEPYLWVRYHVLLKKEVDSRVHTAADFIAAPNLRMGVGRGHMASAPYDEVVAQLRNIGRVEDVDDTDRMFAMFKAGRFHAMLGSPLVYGSYLKEELQANAIRIEDWSQNKPKMPIHMLVSKKNFSADESRRWGELMKSIAADGTMLRLVSRYVDADSAAKMLAP</sequence>
<comment type="caution">
    <text evidence="4">The sequence shown here is derived from an EMBL/GenBank/DDBJ whole genome shotgun (WGS) entry which is preliminary data.</text>
</comment>
<keyword evidence="1 2" id="KW-0732">Signal</keyword>
<dbReference type="PANTHER" id="PTHR35936">
    <property type="entry name" value="MEMBRANE-BOUND LYTIC MUREIN TRANSGLYCOSYLASE F"/>
    <property type="match status" value="1"/>
</dbReference>
<feature type="domain" description="Solute-binding protein family 3/N-terminal" evidence="3">
    <location>
        <begin position="52"/>
        <end position="259"/>
    </location>
</feature>
<feature type="chain" id="PRO_5031502535" evidence="2">
    <location>
        <begin position="26"/>
        <end position="270"/>
    </location>
</feature>
<dbReference type="SUPFAM" id="SSF53850">
    <property type="entry name" value="Periplasmic binding protein-like II"/>
    <property type="match status" value="1"/>
</dbReference>
<evidence type="ECO:0000256" key="1">
    <source>
        <dbReference type="ARBA" id="ARBA00022729"/>
    </source>
</evidence>
<dbReference type="Proteomes" id="UP000446768">
    <property type="component" value="Unassembled WGS sequence"/>
</dbReference>
<dbReference type="InterPro" id="IPR001638">
    <property type="entry name" value="Solute-binding_3/MltF_N"/>
</dbReference>